<reference evidence="2 3" key="1">
    <citation type="submission" date="2024-05" db="EMBL/GenBank/DDBJ databases">
        <title>A draft genome resource for the thread blight pathogen Marasmius tenuissimus strain MS-2.</title>
        <authorList>
            <person name="Yulfo-Soto G.E."/>
            <person name="Baruah I.K."/>
            <person name="Amoako-Attah I."/>
            <person name="Bukari Y."/>
            <person name="Meinhardt L.W."/>
            <person name="Bailey B.A."/>
            <person name="Cohen S.P."/>
        </authorList>
    </citation>
    <scope>NUCLEOTIDE SEQUENCE [LARGE SCALE GENOMIC DNA]</scope>
    <source>
        <strain evidence="2 3">MS-2</strain>
    </source>
</reference>
<organism evidence="2 3">
    <name type="scientific">Marasmius tenuissimus</name>
    <dbReference type="NCBI Taxonomy" id="585030"/>
    <lineage>
        <taxon>Eukaryota</taxon>
        <taxon>Fungi</taxon>
        <taxon>Dikarya</taxon>
        <taxon>Basidiomycota</taxon>
        <taxon>Agaricomycotina</taxon>
        <taxon>Agaricomycetes</taxon>
        <taxon>Agaricomycetidae</taxon>
        <taxon>Agaricales</taxon>
        <taxon>Marasmiineae</taxon>
        <taxon>Marasmiaceae</taxon>
        <taxon>Marasmius</taxon>
    </lineage>
</organism>
<name>A0ABR2ZF91_9AGAR</name>
<feature type="domain" description="Glutaminase A central" evidence="1">
    <location>
        <begin position="1"/>
        <end position="60"/>
    </location>
</feature>
<protein>
    <recommendedName>
        <fullName evidence="1">Glutaminase A central domain-containing protein</fullName>
    </recommendedName>
</protein>
<dbReference type="EMBL" id="JBBXMP010000215">
    <property type="protein sequence ID" value="KAL0059611.1"/>
    <property type="molecule type" value="Genomic_DNA"/>
</dbReference>
<comment type="caution">
    <text evidence="2">The sequence shown here is derived from an EMBL/GenBank/DDBJ whole genome shotgun (WGS) entry which is preliminary data.</text>
</comment>
<accession>A0ABR2ZF91</accession>
<dbReference type="Pfam" id="PF16335">
    <property type="entry name" value="GtaA_6_Hairpin"/>
    <property type="match status" value="1"/>
</dbReference>
<dbReference type="InterPro" id="IPR032514">
    <property type="entry name" value="GtaA_central"/>
</dbReference>
<evidence type="ECO:0000313" key="3">
    <source>
        <dbReference type="Proteomes" id="UP001437256"/>
    </source>
</evidence>
<proteinExistence type="predicted"/>
<evidence type="ECO:0000259" key="1">
    <source>
        <dbReference type="Pfam" id="PF16335"/>
    </source>
</evidence>
<evidence type="ECO:0000313" key="2">
    <source>
        <dbReference type="EMBL" id="KAL0059611.1"/>
    </source>
</evidence>
<keyword evidence="3" id="KW-1185">Reference proteome</keyword>
<sequence length="63" mass="6738">MFTAATTKDIAVRDSLIKMVHAKAVDNSNFDAFPTSYNSQDGKMILGSASPAQGAVYSLLTLR</sequence>
<gene>
    <name evidence="2" type="ORF">AAF712_013623</name>
</gene>
<dbReference type="Proteomes" id="UP001437256">
    <property type="component" value="Unassembled WGS sequence"/>
</dbReference>